<feature type="region of interest" description="Disordered" evidence="1">
    <location>
        <begin position="97"/>
        <end position="131"/>
    </location>
</feature>
<dbReference type="InterPro" id="IPR025124">
    <property type="entry name" value="Gag1-like_clamp"/>
</dbReference>
<dbReference type="InterPro" id="IPR053274">
    <property type="entry name" value="Fluconazole_resistance"/>
</dbReference>
<dbReference type="Proteomes" id="UP001316803">
    <property type="component" value="Unassembled WGS sequence"/>
</dbReference>
<dbReference type="EMBL" id="JAKLMC020000001">
    <property type="protein sequence ID" value="KAK5958511.1"/>
    <property type="molecule type" value="Genomic_DNA"/>
</dbReference>
<dbReference type="Pfam" id="PF13259">
    <property type="entry name" value="clamp_Gag1-like"/>
    <property type="match status" value="1"/>
</dbReference>
<sequence>MSPSPRSSVDANTHSPSSPFFHTLSQRLRKGSTSSRASSLNSEATRSNVDVSNQAQDPKSTKRYLLSILRDDWDYPTTQAHKDDLKIQREASAYRLRDESVSEYEFPTEKKSRSKGDDPYKFENPDEVGAVIERRRARRRRLLEQELSWNEGLRIWTLRRDSWTGAIPQKPQPKPQEGSLQRQARHSGDGKNRSGSDSTAQSSTSAPSWPQAGDTQQRADASATEDVQPTVVDGEPQDDLHDGPYLPIYPPLLPASHALRSRIKPSAYPTLYSKVVIQGLSPNVPIPLNHMISALVEGWKAEGNWPPQATEPPKTTIRKRGKKGESAFQKWKREQDEKRRLAAQRAHEVQYLQEDPDQKDGRKSLGGVVKKVFGMGGTDVDDVDKDLERMGLTFEDVEEGEDEASALHNGHV</sequence>
<gene>
    <name evidence="3" type="ORF">OHC33_000354</name>
</gene>
<feature type="domain" description="Gag1-like clamp" evidence="2">
    <location>
        <begin position="119"/>
        <end position="306"/>
    </location>
</feature>
<evidence type="ECO:0000259" key="2">
    <source>
        <dbReference type="Pfam" id="PF13259"/>
    </source>
</evidence>
<dbReference type="PANTHER" id="PTHR28065:SF1">
    <property type="entry name" value="DUF4050 DOMAIN-CONTAINING PROTEIN"/>
    <property type="match status" value="1"/>
</dbReference>
<dbReference type="AlphaFoldDB" id="A0AAN8FH33"/>
<accession>A0AAN8FH33</accession>
<feature type="region of interest" description="Disordered" evidence="1">
    <location>
        <begin position="1"/>
        <end position="61"/>
    </location>
</feature>
<keyword evidence="4" id="KW-1185">Reference proteome</keyword>
<evidence type="ECO:0000313" key="3">
    <source>
        <dbReference type="EMBL" id="KAK5958511.1"/>
    </source>
</evidence>
<proteinExistence type="predicted"/>
<evidence type="ECO:0000313" key="4">
    <source>
        <dbReference type="Proteomes" id="UP001316803"/>
    </source>
</evidence>
<protein>
    <recommendedName>
        <fullName evidence="2">Gag1-like clamp domain-containing protein</fullName>
    </recommendedName>
</protein>
<organism evidence="3 4">
    <name type="scientific">Knufia fluminis</name>
    <dbReference type="NCBI Taxonomy" id="191047"/>
    <lineage>
        <taxon>Eukaryota</taxon>
        <taxon>Fungi</taxon>
        <taxon>Dikarya</taxon>
        <taxon>Ascomycota</taxon>
        <taxon>Pezizomycotina</taxon>
        <taxon>Eurotiomycetes</taxon>
        <taxon>Chaetothyriomycetidae</taxon>
        <taxon>Chaetothyriales</taxon>
        <taxon>Trichomeriaceae</taxon>
        <taxon>Knufia</taxon>
    </lineage>
</organism>
<feature type="region of interest" description="Disordered" evidence="1">
    <location>
        <begin position="303"/>
        <end position="329"/>
    </location>
</feature>
<comment type="caution">
    <text evidence="3">The sequence shown here is derived from an EMBL/GenBank/DDBJ whole genome shotgun (WGS) entry which is preliminary data.</text>
</comment>
<name>A0AAN8FH33_9EURO</name>
<feature type="compositionally biased region" description="Polar residues" evidence="1">
    <location>
        <begin position="1"/>
        <end position="58"/>
    </location>
</feature>
<feature type="compositionally biased region" description="Basic and acidic residues" evidence="1">
    <location>
        <begin position="107"/>
        <end position="124"/>
    </location>
</feature>
<feature type="region of interest" description="Disordered" evidence="1">
    <location>
        <begin position="165"/>
        <end position="245"/>
    </location>
</feature>
<reference evidence="3 4" key="1">
    <citation type="submission" date="2022-12" db="EMBL/GenBank/DDBJ databases">
        <title>Genomic features and morphological characterization of a novel Knufia sp. strain isolated from spacecraft assembly facility.</title>
        <authorList>
            <person name="Teixeira M."/>
            <person name="Chander A.M."/>
            <person name="Stajich J.E."/>
            <person name="Venkateswaran K."/>
        </authorList>
    </citation>
    <scope>NUCLEOTIDE SEQUENCE [LARGE SCALE GENOMIC DNA]</scope>
    <source>
        <strain evidence="3 4">FJI-L2-BK-P2</strain>
    </source>
</reference>
<dbReference type="PANTHER" id="PTHR28065">
    <property type="entry name" value="FREQUENIN"/>
    <property type="match status" value="1"/>
</dbReference>
<evidence type="ECO:0000256" key="1">
    <source>
        <dbReference type="SAM" id="MobiDB-lite"/>
    </source>
</evidence>
<feature type="compositionally biased region" description="Low complexity" evidence="1">
    <location>
        <begin position="195"/>
        <end position="211"/>
    </location>
</feature>